<dbReference type="Pfam" id="PF05876">
    <property type="entry name" value="GpA_ATPase"/>
    <property type="match status" value="1"/>
</dbReference>
<gene>
    <name evidence="3" type="ORF">GEV47_16795</name>
</gene>
<dbReference type="Proteomes" id="UP000451565">
    <property type="component" value="Unassembled WGS sequence"/>
</dbReference>
<proteinExistence type="inferred from homology"/>
<feature type="domain" description="Phage terminase large subunit GpA ATPase" evidence="1">
    <location>
        <begin position="68"/>
        <end position="340"/>
    </location>
</feature>
<protein>
    <submittedName>
        <fullName evidence="3">Phage terminase large subunit family protein</fullName>
    </submittedName>
</protein>
<dbReference type="GO" id="GO:0016887">
    <property type="term" value="F:ATP hydrolysis activity"/>
    <property type="evidence" value="ECO:0007669"/>
    <property type="project" value="InterPro"/>
</dbReference>
<evidence type="ECO:0000313" key="3">
    <source>
        <dbReference type="EMBL" id="MQR02337.1"/>
    </source>
</evidence>
<evidence type="ECO:0000259" key="1">
    <source>
        <dbReference type="Pfam" id="PF05876"/>
    </source>
</evidence>
<accession>A0A843YWI2</accession>
<dbReference type="InterPro" id="IPR046453">
    <property type="entry name" value="GpA_ATPase"/>
</dbReference>
<sequence>MNSRSCVATMNNAISDVRSDMFNDPDQHYSIALADICSPHTALQPPRRISVSQGAKEALFIKQPGGYVGPWSAEETPYMVEPMDMLASRRHEAVCFVGPARTGKTLGLLEGWMSHAITNDPGDMLFVQMTQDKAREYSKTRIDRALRHSPNLAALKSGSSQDDNTHDKMFKHGMWLRIGWPTVSQLSSSDYRYVALTDYDRMADDIDGEGSGFALGLKRTTTFLSRGMCLVESSPGRDVEDPGWRAVTNHEAPPTSGILGIYNRSDRRRWYWKCFDCADWFEAKPGLELFHLPPDDDLIDMVRSADIDALAKEYTRVVCPHCGSIIQSKFKHELNMRGRWLQDGQHLTSDDEMVGTALTSSIAGYWLGGVAAAYQPWKSLVTRHLQGLREYALSGSELTLKTTVNTDQGLPYTSRHLLEAARNALGPADRKEKSLARYIVPDATRFLIASVDVQGGTNARFVVQVHAVGENFEQWLVNRFNITESRREGMGSGYAPIDPASYAEDWDRITEEVIRSTYRTSIEGKELRIKLTVVDSGGEDGVTDKAYAWYRRLRRDGLYSRVMLYKGASSKTAPIIKLSKVGNRHGKETGDVDLYVCNPNLLSDAVDTGLKRKDAGANYIHFPSWLPQAFFDELNAEVRGKDGIWKKIRKRNESFDLCRMIRAGCLRLGVDKIKNWQRAPHWAALLDVNSEVVTMEERREMKAAARDVLIADQPARRMRRVAMSPYIR</sequence>
<dbReference type="Pfam" id="PF20454">
    <property type="entry name" value="GpA_nuclease"/>
    <property type="match status" value="1"/>
</dbReference>
<dbReference type="EMBL" id="WINI01000009">
    <property type="protein sequence ID" value="MQR02337.1"/>
    <property type="molecule type" value="Genomic_DNA"/>
</dbReference>
<dbReference type="GO" id="GO:0005524">
    <property type="term" value="F:ATP binding"/>
    <property type="evidence" value="ECO:0007669"/>
    <property type="project" value="InterPro"/>
</dbReference>
<organism evidence="3 4">
    <name type="scientific">Glaciimonas soli</name>
    <dbReference type="NCBI Taxonomy" id="2590999"/>
    <lineage>
        <taxon>Bacteria</taxon>
        <taxon>Pseudomonadati</taxon>
        <taxon>Pseudomonadota</taxon>
        <taxon>Betaproteobacteria</taxon>
        <taxon>Burkholderiales</taxon>
        <taxon>Oxalobacteraceae</taxon>
        <taxon>Glaciimonas</taxon>
    </lineage>
</organism>
<dbReference type="InterPro" id="IPR051220">
    <property type="entry name" value="TFA_Chaperone"/>
</dbReference>
<dbReference type="PANTHER" id="PTHR34413:SF2">
    <property type="entry name" value="PROPHAGE TAIL FIBER ASSEMBLY PROTEIN HOMOLOG TFAE-RELATED"/>
    <property type="match status" value="1"/>
</dbReference>
<feature type="domain" description="Terminase large subunit GpA endonuclease" evidence="2">
    <location>
        <begin position="362"/>
        <end position="673"/>
    </location>
</feature>
<name>A0A843YWI2_9BURK</name>
<comment type="caution">
    <text evidence="3">The sequence shown here is derived from an EMBL/GenBank/DDBJ whole genome shotgun (WGS) entry which is preliminary data.</text>
</comment>
<dbReference type="PANTHER" id="PTHR34413">
    <property type="entry name" value="PROPHAGE TAIL FIBER ASSEMBLY PROTEIN HOMOLOG TFAE-RELATED-RELATED"/>
    <property type="match status" value="1"/>
</dbReference>
<dbReference type="OrthoDB" id="5181253at2"/>
<keyword evidence="4" id="KW-1185">Reference proteome</keyword>
<evidence type="ECO:0000313" key="4">
    <source>
        <dbReference type="Proteomes" id="UP000451565"/>
    </source>
</evidence>
<evidence type="ECO:0000259" key="2">
    <source>
        <dbReference type="Pfam" id="PF20454"/>
    </source>
</evidence>
<dbReference type="HAMAP" id="MF_04144">
    <property type="entry name" value="TERL_LAMBDA"/>
    <property type="match status" value="1"/>
</dbReference>
<dbReference type="GO" id="GO:0004519">
    <property type="term" value="F:endonuclease activity"/>
    <property type="evidence" value="ECO:0007669"/>
    <property type="project" value="InterPro"/>
</dbReference>
<reference evidence="3 4" key="1">
    <citation type="submission" date="2019-10" db="EMBL/GenBank/DDBJ databases">
        <title>Glaciimonas soli sp. nov., a psychrophilic bacterium isolated from the forest soil of a high elevation mountain in Taiwan.</title>
        <authorList>
            <person name="Wang L.-T."/>
            <person name="Shieh W.Y."/>
        </authorList>
    </citation>
    <scope>NUCLEOTIDE SEQUENCE [LARGE SCALE GENOMIC DNA]</scope>
    <source>
        <strain evidence="3 4">GS1</strain>
    </source>
</reference>
<dbReference type="AlphaFoldDB" id="A0A843YWI2"/>
<dbReference type="InterPro" id="IPR046454">
    <property type="entry name" value="GpA_endonuclease"/>
</dbReference>
<dbReference type="InterPro" id="IPR008866">
    <property type="entry name" value="Phage_lambda_GpA-like"/>
</dbReference>